<proteinExistence type="predicted"/>
<gene>
    <name evidence="1" type="ORF">SHANETTE_79</name>
</gene>
<dbReference type="Proteomes" id="UP000015093">
    <property type="component" value="Segment"/>
</dbReference>
<dbReference type="GeneID" id="26642422"/>
<dbReference type="RefSeq" id="YP_009216074.1">
    <property type="nucleotide sequence ID" value="NC_028983.1"/>
</dbReference>
<evidence type="ECO:0000313" key="2">
    <source>
        <dbReference type="Proteomes" id="UP000015093"/>
    </source>
</evidence>
<evidence type="ECO:0000313" key="1">
    <source>
        <dbReference type="EMBL" id="AHB63477.1"/>
    </source>
</evidence>
<reference evidence="1 2" key="1">
    <citation type="journal article" date="2014" name="Genome Announc.">
        <title>Genome Sequences of Three Novel Bacillus cereus Bacteriophages.</title>
        <authorList>
            <person name="Grose J.H."/>
            <person name="Jensen J.D."/>
            <person name="Merrill B.D."/>
            <person name="Fisher J.N."/>
            <person name="Burnett S.H."/>
            <person name="Breakwell D.P."/>
        </authorList>
    </citation>
    <scope>NUCLEOTIDE SEQUENCE [LARGE SCALE GENOMIC DNA]</scope>
</reference>
<sequence length="39" mass="4322">MVVLNRGKGRLVSPIPLESLLLHNIFPKALLDDGFESEC</sequence>
<dbReference type="KEGG" id="vg:26642422"/>
<accession>V5TGD6</accession>
<keyword evidence="2" id="KW-1185">Reference proteome</keyword>
<dbReference type="EMBL" id="KC595513">
    <property type="protein sequence ID" value="AHB63477.1"/>
    <property type="molecule type" value="Genomic_DNA"/>
</dbReference>
<name>V5TGD6_9CAUD</name>
<organism evidence="1 2">
    <name type="scientific">Bacillus phage Shanette</name>
    <dbReference type="NCBI Taxonomy" id="1296656"/>
    <lineage>
        <taxon>Viruses</taxon>
        <taxon>Duplodnaviria</taxon>
        <taxon>Heunggongvirae</taxon>
        <taxon>Uroviricota</taxon>
        <taxon>Caudoviricetes</taxon>
        <taxon>Herelleviridae</taxon>
        <taxon>Spounavirinae</taxon>
        <taxon>Siminovitchvirus</taxon>
        <taxon>Siminovitchvirus shanette</taxon>
    </lineage>
</organism>
<protein>
    <submittedName>
        <fullName evidence="1">Uncharacterized protein</fullName>
    </submittedName>
</protein>